<dbReference type="GO" id="GO:0008270">
    <property type="term" value="F:zinc ion binding"/>
    <property type="evidence" value="ECO:0007669"/>
    <property type="project" value="UniProtKB-KW"/>
</dbReference>
<keyword evidence="1" id="KW-0862">Zinc</keyword>
<sequence length="311" mass="35066">MTVSEYEREFVTLSKYSGEWIPIEVDMCKFFEEGLNEDIKLLIGILGLGEFVVLVDQAHKAKELSKEKKQAEREARVSVTIIYFKEIKKYHDRSTTFMGYSGKERGSQHSNLKSSSPSITSVGSIDNPKLKCKYYNKLHFGECRLRSGACYRCGSLNHFLKDCLERIEKDIDQTSKLSNPASRGRPSRRLGNVNGSRGATKDSIVKSEPQAPAKTYDIRAREDTTAPDVITSKFSLLDTDITTLIDPGSTHSYICTNLVSVKNLPVEFTKFLVKVSKHLGQYVMVDKVCKNYPLMVKGYCISADLMLLPFL</sequence>
<dbReference type="Pfam" id="PF00098">
    <property type="entry name" value="zf-CCHC"/>
    <property type="match status" value="1"/>
</dbReference>
<proteinExistence type="predicted"/>
<dbReference type="EMBL" id="SMMG02000001">
    <property type="protein sequence ID" value="KAA3486486.1"/>
    <property type="molecule type" value="Genomic_DNA"/>
</dbReference>
<dbReference type="Proteomes" id="UP000325315">
    <property type="component" value="Unassembled WGS sequence"/>
</dbReference>
<feature type="domain" description="CCHC-type" evidence="3">
    <location>
        <begin position="150"/>
        <end position="163"/>
    </location>
</feature>
<name>A0A5B6WYN6_9ROSI</name>
<keyword evidence="1" id="KW-0863">Zinc-finger</keyword>
<organism evidence="4 5">
    <name type="scientific">Gossypium australe</name>
    <dbReference type="NCBI Taxonomy" id="47621"/>
    <lineage>
        <taxon>Eukaryota</taxon>
        <taxon>Viridiplantae</taxon>
        <taxon>Streptophyta</taxon>
        <taxon>Embryophyta</taxon>
        <taxon>Tracheophyta</taxon>
        <taxon>Spermatophyta</taxon>
        <taxon>Magnoliopsida</taxon>
        <taxon>eudicotyledons</taxon>
        <taxon>Gunneridae</taxon>
        <taxon>Pentapetalae</taxon>
        <taxon>rosids</taxon>
        <taxon>malvids</taxon>
        <taxon>Malvales</taxon>
        <taxon>Malvaceae</taxon>
        <taxon>Malvoideae</taxon>
        <taxon>Gossypium</taxon>
    </lineage>
</organism>
<dbReference type="OrthoDB" id="786726at2759"/>
<reference evidence="5" key="1">
    <citation type="journal article" date="2019" name="Plant Biotechnol. J.">
        <title>Genome sequencing of the Australian wild diploid species Gossypium australe highlights disease resistance and delayed gland morphogenesis.</title>
        <authorList>
            <person name="Cai Y."/>
            <person name="Cai X."/>
            <person name="Wang Q."/>
            <person name="Wang P."/>
            <person name="Zhang Y."/>
            <person name="Cai C."/>
            <person name="Xu Y."/>
            <person name="Wang K."/>
            <person name="Zhou Z."/>
            <person name="Wang C."/>
            <person name="Geng S."/>
            <person name="Li B."/>
            <person name="Dong Q."/>
            <person name="Hou Y."/>
            <person name="Wang H."/>
            <person name="Ai P."/>
            <person name="Liu Z."/>
            <person name="Yi F."/>
            <person name="Sun M."/>
            <person name="An G."/>
            <person name="Cheng J."/>
            <person name="Zhang Y."/>
            <person name="Shi Q."/>
            <person name="Xie Y."/>
            <person name="Shi X."/>
            <person name="Chang Y."/>
            <person name="Huang F."/>
            <person name="Chen Y."/>
            <person name="Hong S."/>
            <person name="Mi L."/>
            <person name="Sun Q."/>
            <person name="Zhang L."/>
            <person name="Zhou B."/>
            <person name="Peng R."/>
            <person name="Zhang X."/>
            <person name="Liu F."/>
        </authorList>
    </citation>
    <scope>NUCLEOTIDE SEQUENCE [LARGE SCALE GENOMIC DNA]</scope>
    <source>
        <strain evidence="5">cv. PA1801</strain>
    </source>
</reference>
<dbReference type="Gene3D" id="4.10.60.10">
    <property type="entry name" value="Zinc finger, CCHC-type"/>
    <property type="match status" value="1"/>
</dbReference>
<evidence type="ECO:0000313" key="5">
    <source>
        <dbReference type="Proteomes" id="UP000325315"/>
    </source>
</evidence>
<dbReference type="InterPro" id="IPR001878">
    <property type="entry name" value="Znf_CCHC"/>
</dbReference>
<evidence type="ECO:0000256" key="2">
    <source>
        <dbReference type="SAM" id="MobiDB-lite"/>
    </source>
</evidence>
<evidence type="ECO:0000256" key="1">
    <source>
        <dbReference type="PROSITE-ProRule" id="PRU00047"/>
    </source>
</evidence>
<keyword evidence="1" id="KW-0479">Metal-binding</keyword>
<evidence type="ECO:0000313" key="4">
    <source>
        <dbReference type="EMBL" id="KAA3486486.1"/>
    </source>
</evidence>
<dbReference type="InterPro" id="IPR032567">
    <property type="entry name" value="RTL1-rel"/>
</dbReference>
<dbReference type="PANTHER" id="PTHR15503">
    <property type="entry name" value="LDOC1 RELATED"/>
    <property type="match status" value="1"/>
</dbReference>
<protein>
    <submittedName>
        <fullName evidence="4">Gag-Pol polyprotein</fullName>
    </submittedName>
</protein>
<evidence type="ECO:0000259" key="3">
    <source>
        <dbReference type="PROSITE" id="PS50158"/>
    </source>
</evidence>
<accession>A0A5B6WYN6</accession>
<dbReference type="PANTHER" id="PTHR15503:SF45">
    <property type="entry name" value="RNA-DIRECTED DNA POLYMERASE HOMOLOG"/>
    <property type="match status" value="1"/>
</dbReference>
<dbReference type="AlphaFoldDB" id="A0A5B6WYN6"/>
<dbReference type="GO" id="GO:0003676">
    <property type="term" value="F:nucleic acid binding"/>
    <property type="evidence" value="ECO:0007669"/>
    <property type="project" value="InterPro"/>
</dbReference>
<dbReference type="PROSITE" id="PS50158">
    <property type="entry name" value="ZF_CCHC"/>
    <property type="match status" value="1"/>
</dbReference>
<feature type="region of interest" description="Disordered" evidence="2">
    <location>
        <begin position="174"/>
        <end position="206"/>
    </location>
</feature>
<feature type="region of interest" description="Disordered" evidence="2">
    <location>
        <begin position="101"/>
        <end position="120"/>
    </location>
</feature>
<comment type="caution">
    <text evidence="4">The sequence shown here is derived from an EMBL/GenBank/DDBJ whole genome shotgun (WGS) entry which is preliminary data.</text>
</comment>
<dbReference type="Pfam" id="PF08284">
    <property type="entry name" value="RVP_2"/>
    <property type="match status" value="1"/>
</dbReference>
<gene>
    <name evidence="4" type="ORF">EPI10_030393</name>
</gene>
<keyword evidence="5" id="KW-1185">Reference proteome</keyword>